<dbReference type="GeneID" id="93345217"/>
<sequence>MARHGRDEGDPYEAHEDGEHPAGGPHGLGTLAQWRTPLVGLLIGVGLGVAFGLGTERPWGSVTGCAMMGFALGIAWMYIERGRDGRDR</sequence>
<feature type="transmembrane region" description="Helical" evidence="2">
    <location>
        <begin position="59"/>
        <end position="79"/>
    </location>
</feature>
<keyword evidence="5" id="KW-1185">Reference proteome</keyword>
<dbReference type="RefSeq" id="WP_010078793.1">
    <property type="nucleotide sequence ID" value="NC_012803.1"/>
</dbReference>
<proteinExistence type="predicted"/>
<dbReference type="Proteomes" id="UP000000738">
    <property type="component" value="Chromosome"/>
</dbReference>
<accession>C5CB38</accession>
<dbReference type="EMBL" id="LS483396">
    <property type="protein sequence ID" value="SQG49528.1"/>
    <property type="molecule type" value="Genomic_DNA"/>
</dbReference>
<feature type="compositionally biased region" description="Basic and acidic residues" evidence="1">
    <location>
        <begin position="1"/>
        <end position="20"/>
    </location>
</feature>
<reference evidence="3" key="1">
    <citation type="submission" date="2009-05" db="EMBL/GenBank/DDBJ databases">
        <title>Complete sequence of Micrococcus luteus NCTC 2665.</title>
        <authorList>
            <consortium name="US DOE Joint Genome Institute"/>
            <person name="Lucas S."/>
            <person name="Copeland A."/>
            <person name="Lapidus A."/>
            <person name="Glavina del Rio T."/>
            <person name="Dalin E."/>
            <person name="Tice H."/>
            <person name="Bruce D."/>
            <person name="Goodwin L."/>
            <person name="Pitluck S."/>
            <person name="Lowry S."/>
            <person name="Larimer F."/>
            <person name="Land M."/>
            <person name="Hauser L."/>
            <person name="Kyrpides N."/>
            <person name="Lykidis A."/>
            <person name="Young M."/>
            <person name="Greenblatt C."/>
        </authorList>
    </citation>
    <scope>NUCLEOTIDE SEQUENCE</scope>
    <source>
        <strain evidence="3">NCTC 2665</strain>
    </source>
</reference>
<evidence type="ECO:0000256" key="2">
    <source>
        <dbReference type="SAM" id="Phobius"/>
    </source>
</evidence>
<feature type="region of interest" description="Disordered" evidence="1">
    <location>
        <begin position="1"/>
        <end position="29"/>
    </location>
</feature>
<evidence type="ECO:0000256" key="1">
    <source>
        <dbReference type="SAM" id="MobiDB-lite"/>
    </source>
</evidence>
<dbReference type="Proteomes" id="UP000248985">
    <property type="component" value="Chromosome 1"/>
</dbReference>
<dbReference type="EnsemblBacteria" id="ACS30571">
    <property type="protein sequence ID" value="ACS30571"/>
    <property type="gene ID" value="Mlut_10590"/>
</dbReference>
<dbReference type="PATRIC" id="fig|465515.4.peg.1009"/>
<reference evidence="5" key="2">
    <citation type="journal article" date="2010" name="J. Bacteriol.">
        <title>Genome sequence of the Fleming strain of Micrococcus luteus, a simple free-living actinobacterium.</title>
        <authorList>
            <person name="Young M."/>
            <person name="Artsatbanov V."/>
            <person name="Beller H.R."/>
            <person name="Chandra G."/>
            <person name="Chater K.F."/>
            <person name="Dover L.G."/>
            <person name="Goh E.B."/>
            <person name="Kahan T."/>
            <person name="Kaprelyants A.S."/>
            <person name="Kyrpides N."/>
            <person name="Lapidus A."/>
            <person name="Lowry S.R."/>
            <person name="Lykidis A."/>
            <person name="Mahillon J."/>
            <person name="Markowitz V."/>
            <person name="Mavromatis K."/>
            <person name="Mukamolova G.V."/>
            <person name="Oren A."/>
            <person name="Rokem J.S."/>
            <person name="Smith M.C."/>
            <person name="Young D.I."/>
            <person name="Greenblatt C.L."/>
        </authorList>
    </citation>
    <scope>NUCLEOTIDE SEQUENCE [LARGE SCALE GENOMIC DNA]</scope>
    <source>
        <strain evidence="5">ATCC 4698 / DSM 20030 / JCM 1464 / NBRC 3333 / NCIMB 9278 / NCTC 2665 / VKM Ac-2230</strain>
    </source>
</reference>
<evidence type="ECO:0000313" key="3">
    <source>
        <dbReference type="EMBL" id="ACS30571.1"/>
    </source>
</evidence>
<protein>
    <submittedName>
        <fullName evidence="3">Uncharacterized protein</fullName>
    </submittedName>
</protein>
<feature type="transmembrane region" description="Helical" evidence="2">
    <location>
        <begin position="36"/>
        <end position="53"/>
    </location>
</feature>
<dbReference type="AlphaFoldDB" id="C5CB38"/>
<evidence type="ECO:0000313" key="6">
    <source>
        <dbReference type="Proteomes" id="UP000248985"/>
    </source>
</evidence>
<keyword evidence="2" id="KW-0812">Transmembrane</keyword>
<organism evidence="3 5">
    <name type="scientific">Micrococcus luteus (strain ATCC 4698 / DSM 20030 / JCM 1464 / CCM 169 / CCUG 5858 / IAM 1056 / NBRC 3333 / NCIMB 9278 / NCTC 2665 / VKM Ac-2230)</name>
    <name type="common">Micrococcus lysodeikticus</name>
    <dbReference type="NCBI Taxonomy" id="465515"/>
    <lineage>
        <taxon>Bacteria</taxon>
        <taxon>Bacillati</taxon>
        <taxon>Actinomycetota</taxon>
        <taxon>Actinomycetes</taxon>
        <taxon>Micrococcales</taxon>
        <taxon>Micrococcaceae</taxon>
        <taxon>Micrococcus</taxon>
    </lineage>
</organism>
<reference evidence="4 6" key="3">
    <citation type="submission" date="2018-06" db="EMBL/GenBank/DDBJ databases">
        <authorList>
            <consortium name="Pathogen Informatics"/>
            <person name="Doyle S."/>
        </authorList>
    </citation>
    <scope>NUCLEOTIDE SEQUENCE [LARGE SCALE GENOMIC DNA]</scope>
    <source>
        <strain evidence="4 6">NCTC2665</strain>
    </source>
</reference>
<name>C5CB38_MICLC</name>
<gene>
    <name evidence="3" type="ordered locus">Mlut_10590</name>
    <name evidence="4" type="ORF">NCTC2665_02079</name>
</gene>
<dbReference type="KEGG" id="mlu:Mlut_10590"/>
<dbReference type="EMBL" id="CP001628">
    <property type="protein sequence ID" value="ACS30571.1"/>
    <property type="molecule type" value="Genomic_DNA"/>
</dbReference>
<keyword evidence="2" id="KW-0472">Membrane</keyword>
<evidence type="ECO:0000313" key="5">
    <source>
        <dbReference type="Proteomes" id="UP000000738"/>
    </source>
</evidence>
<dbReference type="STRING" id="465515.Mlut_10590"/>
<dbReference type="HOGENOM" id="CLU_2465583_0_0_11"/>
<evidence type="ECO:0000313" key="4">
    <source>
        <dbReference type="EMBL" id="SQG49528.1"/>
    </source>
</evidence>
<keyword evidence="2" id="KW-1133">Transmembrane helix</keyword>